<evidence type="ECO:0000313" key="11">
    <source>
        <dbReference type="EMBL" id="BAT58601.1"/>
    </source>
</evidence>
<dbReference type="RefSeq" id="WP_096352783.1">
    <property type="nucleotide sequence ID" value="NZ_AP014946.1"/>
</dbReference>
<dbReference type="Proteomes" id="UP000236884">
    <property type="component" value="Chromosome"/>
</dbReference>
<keyword evidence="4 9" id="KW-0997">Cell inner membrane</keyword>
<organism evidence="11 12">
    <name type="scientific">Variibacter gotjawalensis</name>
    <dbReference type="NCBI Taxonomy" id="1333996"/>
    <lineage>
        <taxon>Bacteria</taxon>
        <taxon>Pseudomonadati</taxon>
        <taxon>Pseudomonadota</taxon>
        <taxon>Alphaproteobacteria</taxon>
        <taxon>Hyphomicrobiales</taxon>
        <taxon>Nitrobacteraceae</taxon>
        <taxon>Variibacter</taxon>
    </lineage>
</organism>
<evidence type="ECO:0000256" key="1">
    <source>
        <dbReference type="ARBA" id="ARBA00004429"/>
    </source>
</evidence>
<dbReference type="Pfam" id="PF04290">
    <property type="entry name" value="DctQ"/>
    <property type="match status" value="1"/>
</dbReference>
<evidence type="ECO:0000256" key="8">
    <source>
        <dbReference type="ARBA" id="ARBA00038436"/>
    </source>
</evidence>
<comment type="function">
    <text evidence="9">Part of the tripartite ATP-independent periplasmic (TRAP) transport system.</text>
</comment>
<evidence type="ECO:0000256" key="4">
    <source>
        <dbReference type="ARBA" id="ARBA00022519"/>
    </source>
</evidence>
<evidence type="ECO:0000256" key="6">
    <source>
        <dbReference type="ARBA" id="ARBA00022989"/>
    </source>
</evidence>
<keyword evidence="6 9" id="KW-1133">Transmembrane helix</keyword>
<dbReference type="PANTHER" id="PTHR35011">
    <property type="entry name" value="2,3-DIKETO-L-GULONATE TRAP TRANSPORTER SMALL PERMEASE PROTEIN YIAM"/>
    <property type="match status" value="1"/>
</dbReference>
<evidence type="ECO:0000313" key="12">
    <source>
        <dbReference type="Proteomes" id="UP000236884"/>
    </source>
</evidence>
<comment type="similarity">
    <text evidence="8 9">Belongs to the TRAP transporter small permease family.</text>
</comment>
<dbReference type="InterPro" id="IPR007387">
    <property type="entry name" value="TRAP_DctQ"/>
</dbReference>
<dbReference type="EMBL" id="AP014946">
    <property type="protein sequence ID" value="BAT58601.1"/>
    <property type="molecule type" value="Genomic_DNA"/>
</dbReference>
<dbReference type="PANTHER" id="PTHR35011:SF2">
    <property type="entry name" value="2,3-DIKETO-L-GULONATE TRAP TRANSPORTER SMALL PERMEASE PROTEIN YIAM"/>
    <property type="match status" value="1"/>
</dbReference>
<gene>
    <name evidence="11" type="primary">yiaM_1</name>
    <name evidence="11" type="ORF">GJW-30_1_01127</name>
</gene>
<evidence type="ECO:0000256" key="7">
    <source>
        <dbReference type="ARBA" id="ARBA00023136"/>
    </source>
</evidence>
<keyword evidence="5 9" id="KW-0812">Transmembrane</keyword>
<feature type="transmembrane region" description="Helical" evidence="9">
    <location>
        <begin position="130"/>
        <end position="152"/>
    </location>
</feature>
<comment type="subunit">
    <text evidence="9">The complex comprises the extracytoplasmic solute receptor protein and the two transmembrane proteins.</text>
</comment>
<comment type="subcellular location">
    <subcellularLocation>
        <location evidence="1 9">Cell inner membrane</location>
        <topology evidence="1 9">Multi-pass membrane protein</topology>
    </subcellularLocation>
</comment>
<dbReference type="KEGG" id="vgo:GJW-30_1_01127"/>
<accession>A0A0S3PRT1</accession>
<dbReference type="AlphaFoldDB" id="A0A0S3PRT1"/>
<dbReference type="GO" id="GO:0022857">
    <property type="term" value="F:transmembrane transporter activity"/>
    <property type="evidence" value="ECO:0007669"/>
    <property type="project" value="UniProtKB-UniRule"/>
</dbReference>
<evidence type="ECO:0000256" key="2">
    <source>
        <dbReference type="ARBA" id="ARBA00022448"/>
    </source>
</evidence>
<evidence type="ECO:0000256" key="3">
    <source>
        <dbReference type="ARBA" id="ARBA00022475"/>
    </source>
</evidence>
<feature type="transmembrane region" description="Helical" evidence="9">
    <location>
        <begin position="52"/>
        <end position="71"/>
    </location>
</feature>
<feature type="transmembrane region" description="Helical" evidence="9">
    <location>
        <begin position="92"/>
        <end position="110"/>
    </location>
</feature>
<evidence type="ECO:0000259" key="10">
    <source>
        <dbReference type="Pfam" id="PF04290"/>
    </source>
</evidence>
<feature type="domain" description="Tripartite ATP-independent periplasmic transporters DctQ component" evidence="10">
    <location>
        <begin position="27"/>
        <end position="156"/>
    </location>
</feature>
<keyword evidence="7 9" id="KW-0472">Membrane</keyword>
<keyword evidence="12" id="KW-1185">Reference proteome</keyword>
<reference evidence="11 12" key="1">
    <citation type="submission" date="2015-08" db="EMBL/GenBank/DDBJ databases">
        <title>Investigation of the bacterial diversity of lava forest soil.</title>
        <authorList>
            <person name="Lee J.S."/>
        </authorList>
    </citation>
    <scope>NUCLEOTIDE SEQUENCE [LARGE SCALE GENOMIC DNA]</scope>
    <source>
        <strain evidence="11 12">GJW-30</strain>
    </source>
</reference>
<dbReference type="GO" id="GO:0005886">
    <property type="term" value="C:plasma membrane"/>
    <property type="evidence" value="ECO:0007669"/>
    <property type="project" value="UniProtKB-SubCell"/>
</dbReference>
<dbReference type="GO" id="GO:0015740">
    <property type="term" value="P:C4-dicarboxylate transport"/>
    <property type="evidence" value="ECO:0007669"/>
    <property type="project" value="TreeGrafter"/>
</dbReference>
<sequence>MKSLKRFSEVLGKLEDVAAGGILAAVLGIVVFELVGRGAFGRSNLWTDELSRVLLIAMTYVSAVGLTRDGAHVRVELFVDKLSASARIIAERVTDAACLAFALTATWLGFRYVQESALFGISFAHSDLPFPIWMAQAIIPVCFALMSLRLLLRIIGIRPEQPVASVEA</sequence>
<name>A0A0S3PRT1_9BRAD</name>
<dbReference type="InterPro" id="IPR055348">
    <property type="entry name" value="DctQ"/>
</dbReference>
<dbReference type="OrthoDB" id="7159137at2"/>
<proteinExistence type="inferred from homology"/>
<evidence type="ECO:0000256" key="9">
    <source>
        <dbReference type="RuleBase" id="RU369079"/>
    </source>
</evidence>
<keyword evidence="2 9" id="KW-0813">Transport</keyword>
<evidence type="ECO:0000256" key="5">
    <source>
        <dbReference type="ARBA" id="ARBA00022692"/>
    </source>
</evidence>
<keyword evidence="3" id="KW-1003">Cell membrane</keyword>
<feature type="transmembrane region" description="Helical" evidence="9">
    <location>
        <begin position="21"/>
        <end position="40"/>
    </location>
</feature>
<protein>
    <recommendedName>
        <fullName evidence="9">TRAP transporter small permease protein</fullName>
    </recommendedName>
</protein>